<dbReference type="KEGG" id="maes:Ga0123461_0038"/>
<evidence type="ECO:0000256" key="1">
    <source>
        <dbReference type="ARBA" id="ARBA00012528"/>
    </source>
</evidence>
<protein>
    <recommendedName>
        <fullName evidence="1">diguanylate cyclase</fullName>
        <ecNumber evidence="1">2.7.7.65</ecNumber>
    </recommendedName>
</protein>
<evidence type="ECO:0000256" key="3">
    <source>
        <dbReference type="SAM" id="Phobius"/>
    </source>
</evidence>
<dbReference type="InterPro" id="IPR043128">
    <property type="entry name" value="Rev_trsase/Diguanyl_cyclase"/>
</dbReference>
<organism evidence="5 6">
    <name type="scientific">Mariprofundus aestuarium</name>
    <dbReference type="NCBI Taxonomy" id="1921086"/>
    <lineage>
        <taxon>Bacteria</taxon>
        <taxon>Pseudomonadati</taxon>
        <taxon>Pseudomonadota</taxon>
        <taxon>Candidatius Mariprofundia</taxon>
        <taxon>Mariprofundales</taxon>
        <taxon>Mariprofundaceae</taxon>
        <taxon>Mariprofundus</taxon>
    </lineage>
</organism>
<dbReference type="InterPro" id="IPR021796">
    <property type="entry name" value="Tll0287-like_dom"/>
</dbReference>
<dbReference type="SUPFAM" id="SSF55073">
    <property type="entry name" value="Nucleotide cyclase"/>
    <property type="match status" value="1"/>
</dbReference>
<dbReference type="GO" id="GO:1902201">
    <property type="term" value="P:negative regulation of bacterial-type flagellum-dependent cell motility"/>
    <property type="evidence" value="ECO:0007669"/>
    <property type="project" value="TreeGrafter"/>
</dbReference>
<dbReference type="RefSeq" id="WP_100276496.1">
    <property type="nucleotide sequence ID" value="NZ_CP018799.1"/>
</dbReference>
<dbReference type="FunFam" id="3.30.70.270:FF:000001">
    <property type="entry name" value="Diguanylate cyclase domain protein"/>
    <property type="match status" value="1"/>
</dbReference>
<dbReference type="InterPro" id="IPR000160">
    <property type="entry name" value="GGDEF_dom"/>
</dbReference>
<keyword evidence="3" id="KW-0812">Transmembrane</keyword>
<dbReference type="PROSITE" id="PS50887">
    <property type="entry name" value="GGDEF"/>
    <property type="match status" value="1"/>
</dbReference>
<dbReference type="OrthoDB" id="9812260at2"/>
<accession>A0A2K8KYC4</accession>
<dbReference type="InterPro" id="IPR029787">
    <property type="entry name" value="Nucleotide_cyclase"/>
</dbReference>
<comment type="catalytic activity">
    <reaction evidence="2">
        <text>2 GTP = 3',3'-c-di-GMP + 2 diphosphate</text>
        <dbReference type="Rhea" id="RHEA:24898"/>
        <dbReference type="ChEBI" id="CHEBI:33019"/>
        <dbReference type="ChEBI" id="CHEBI:37565"/>
        <dbReference type="ChEBI" id="CHEBI:58805"/>
        <dbReference type="EC" id="2.7.7.65"/>
    </reaction>
</comment>
<dbReference type="InterPro" id="IPR050469">
    <property type="entry name" value="Diguanylate_Cyclase"/>
</dbReference>
<dbReference type="GO" id="GO:0043709">
    <property type="term" value="P:cell adhesion involved in single-species biofilm formation"/>
    <property type="evidence" value="ECO:0007669"/>
    <property type="project" value="TreeGrafter"/>
</dbReference>
<dbReference type="Pfam" id="PF11845">
    <property type="entry name" value="Tll0287-like"/>
    <property type="match status" value="1"/>
</dbReference>
<feature type="domain" description="GGDEF" evidence="4">
    <location>
        <begin position="336"/>
        <end position="467"/>
    </location>
</feature>
<dbReference type="PANTHER" id="PTHR45138:SF9">
    <property type="entry name" value="DIGUANYLATE CYCLASE DGCM-RELATED"/>
    <property type="match status" value="1"/>
</dbReference>
<reference evidence="5 6" key="1">
    <citation type="submission" date="2016-12" db="EMBL/GenBank/DDBJ databases">
        <title>Isolation and genomic insights into novel planktonic Zetaproteobacteria from stratified waters of the Chesapeake Bay.</title>
        <authorList>
            <person name="McAllister S.M."/>
            <person name="Kato S."/>
            <person name="Chan C.S."/>
            <person name="Chiu B.K."/>
            <person name="Field E.K."/>
        </authorList>
    </citation>
    <scope>NUCLEOTIDE SEQUENCE [LARGE SCALE GENOMIC DNA]</scope>
    <source>
        <strain evidence="5 6">CP-5</strain>
    </source>
</reference>
<keyword evidence="6" id="KW-1185">Reference proteome</keyword>
<keyword evidence="3" id="KW-0472">Membrane</keyword>
<sequence>MLRRSLAAQVALILVATFLLSGLAYSLLYHRFEHDAVEGLMLSQSKVLFRQIQLTRHWNSNYGGVYVLKRSGMETNPYLYEVGPKEGEKADIRPEITDLDGHVYTLKNPALMARELSELSGARSDIRYHLTSLKPINPGNSPDAFEQEALEAFESGIGEWFGVDEDDERFRYMAPLKVEKSCLKCHGFQGYKLNGIRGGLAISLPMKSAIEMTQAGRMITIAGGVAAILSVLLVLWVLLKRLILRPIKMMELFASRIGSVDEVGFELPARDDEIGRLSRVLATTEKEVRRQQQELLAQAKSMDYDRRHDQLTGLHNRRHLHLEGEVLFALARREGFEVSVMILDIDHFKELNASHGHAAGDKVLVEIAQMLLGHSRTYDLLVRFGTGEFAIVVQHCNTVEANHIADRFRKDVAELKVHCEAEVIQVTCSIGVCSSRVKELEQMILAATEATYKAKADGRNRVCHSKK</sequence>
<dbReference type="EC" id="2.7.7.65" evidence="1"/>
<dbReference type="CDD" id="cd01949">
    <property type="entry name" value="GGDEF"/>
    <property type="match status" value="1"/>
</dbReference>
<evidence type="ECO:0000313" key="5">
    <source>
        <dbReference type="EMBL" id="ATX78491.1"/>
    </source>
</evidence>
<proteinExistence type="predicted"/>
<name>A0A2K8KYC4_MARES</name>
<dbReference type="PANTHER" id="PTHR45138">
    <property type="entry name" value="REGULATORY COMPONENTS OF SENSORY TRANSDUCTION SYSTEM"/>
    <property type="match status" value="1"/>
</dbReference>
<dbReference type="EMBL" id="CP018799">
    <property type="protein sequence ID" value="ATX78491.1"/>
    <property type="molecule type" value="Genomic_DNA"/>
</dbReference>
<dbReference type="GO" id="GO:0052621">
    <property type="term" value="F:diguanylate cyclase activity"/>
    <property type="evidence" value="ECO:0007669"/>
    <property type="project" value="UniProtKB-EC"/>
</dbReference>
<dbReference type="SMART" id="SM00267">
    <property type="entry name" value="GGDEF"/>
    <property type="match status" value="1"/>
</dbReference>
<dbReference type="GO" id="GO:0005886">
    <property type="term" value="C:plasma membrane"/>
    <property type="evidence" value="ECO:0007669"/>
    <property type="project" value="TreeGrafter"/>
</dbReference>
<evidence type="ECO:0000313" key="6">
    <source>
        <dbReference type="Proteomes" id="UP000231701"/>
    </source>
</evidence>
<dbReference type="AlphaFoldDB" id="A0A2K8KYC4"/>
<gene>
    <name evidence="5" type="ORF">Ga0123461_0038</name>
</gene>
<dbReference type="Pfam" id="PF00990">
    <property type="entry name" value="GGDEF"/>
    <property type="match status" value="1"/>
</dbReference>
<feature type="transmembrane region" description="Helical" evidence="3">
    <location>
        <begin position="218"/>
        <end position="239"/>
    </location>
</feature>
<evidence type="ECO:0000259" key="4">
    <source>
        <dbReference type="PROSITE" id="PS50887"/>
    </source>
</evidence>
<keyword evidence="3" id="KW-1133">Transmembrane helix</keyword>
<dbReference type="Gene3D" id="3.30.450.290">
    <property type="match status" value="1"/>
</dbReference>
<evidence type="ECO:0000256" key="2">
    <source>
        <dbReference type="ARBA" id="ARBA00034247"/>
    </source>
</evidence>
<dbReference type="Gene3D" id="6.10.340.10">
    <property type="match status" value="1"/>
</dbReference>
<dbReference type="NCBIfam" id="TIGR00254">
    <property type="entry name" value="GGDEF"/>
    <property type="match status" value="1"/>
</dbReference>
<dbReference type="Gene3D" id="3.30.70.270">
    <property type="match status" value="1"/>
</dbReference>
<dbReference type="Proteomes" id="UP000231701">
    <property type="component" value="Chromosome"/>
</dbReference>